<dbReference type="RefSeq" id="WP_108604528.1">
    <property type="nucleotide sequence ID" value="NZ_CP026604.1"/>
</dbReference>
<gene>
    <name evidence="1" type="ORF">C2869_19580</name>
</gene>
<evidence type="ECO:0000313" key="1">
    <source>
        <dbReference type="EMBL" id="AWB68469.1"/>
    </source>
</evidence>
<dbReference type="AlphaFoldDB" id="A0A2S0VW72"/>
<dbReference type="OrthoDB" id="6312183at2"/>
<name>A0A2S0VW72_9ALTE</name>
<evidence type="ECO:0000313" key="2">
    <source>
        <dbReference type="Proteomes" id="UP000244441"/>
    </source>
</evidence>
<dbReference type="Proteomes" id="UP000244441">
    <property type="component" value="Chromosome"/>
</dbReference>
<dbReference type="KEGG" id="cate:C2869_19580"/>
<organism evidence="1 2">
    <name type="scientific">Saccharobesus litoralis</name>
    <dbReference type="NCBI Taxonomy" id="2172099"/>
    <lineage>
        <taxon>Bacteria</taxon>
        <taxon>Pseudomonadati</taxon>
        <taxon>Pseudomonadota</taxon>
        <taxon>Gammaproteobacteria</taxon>
        <taxon>Alteromonadales</taxon>
        <taxon>Alteromonadaceae</taxon>
        <taxon>Saccharobesus</taxon>
    </lineage>
</organism>
<sequence>MLDPKLQTGLLFNQLPKLLFIASNLATSDSDAMVKVARISKSNPNISHDEQIFRKIRSGALDEIDLESYLDIGKLNLQIPNIKDSELPEVGSWLLIKAMVAGLKAHNTHQADKYKQFIEAHCELEQLAIRHLLKEKDFTYLQKFLKDWLLVTSFDNPNPTPQQGASYLIKLTMYWGAMIELYLELELESKNISFLSYSLPYTKIRSGSSKLQFSSRRFLELILQGWAEENYSKNRITKNQFYRDILRKQIVDLTLNPSKDLCELELIDPDIDAIKKRFQRWENAQVLFSYDDVKKYLAILRTPYSENDLGIWLAPYLLINLFTYMQKELLSSGISPTQIEREFSEYPKYKTLVSKRYKRFNADTKLSP</sequence>
<dbReference type="EMBL" id="CP026604">
    <property type="protein sequence ID" value="AWB68469.1"/>
    <property type="molecule type" value="Genomic_DNA"/>
</dbReference>
<reference evidence="1 2" key="1">
    <citation type="submission" date="2018-01" db="EMBL/GenBank/DDBJ databases">
        <title>Genome sequence of a Cantenovulum-like bacteria.</title>
        <authorList>
            <person name="Tan W.R."/>
            <person name="Lau N.-S."/>
            <person name="Go F."/>
            <person name="Amirul A.-A.A."/>
        </authorList>
    </citation>
    <scope>NUCLEOTIDE SEQUENCE [LARGE SCALE GENOMIC DNA]</scope>
    <source>
        <strain evidence="1 2">CCB-QB4</strain>
    </source>
</reference>
<proteinExistence type="predicted"/>
<keyword evidence="2" id="KW-1185">Reference proteome</keyword>
<protein>
    <submittedName>
        <fullName evidence="1">Uncharacterized protein</fullName>
    </submittedName>
</protein>
<accession>A0A2S0VW72</accession>